<reference evidence="1" key="1">
    <citation type="submission" date="2023-11" db="EMBL/GenBank/DDBJ databases">
        <title>Complete genome sequence of Vibrio virus vB_VpM-pA2SJ1.</title>
        <authorList>
            <person name="Lim S.J."/>
            <person name="Park S.Y."/>
            <person name="Kim J.H."/>
        </authorList>
    </citation>
    <scope>NUCLEOTIDE SEQUENCE</scope>
</reference>
<name>A0AAX4J603_9CAUD</name>
<dbReference type="EMBL" id="OR813779">
    <property type="protein sequence ID" value="WRQ13099.1"/>
    <property type="molecule type" value="Genomic_DNA"/>
</dbReference>
<dbReference type="Proteomes" id="UP001432163">
    <property type="component" value="Segment"/>
</dbReference>
<evidence type="ECO:0000313" key="1">
    <source>
        <dbReference type="EMBL" id="WRQ13099.1"/>
    </source>
</evidence>
<evidence type="ECO:0000313" key="2">
    <source>
        <dbReference type="Proteomes" id="UP001432163"/>
    </source>
</evidence>
<proteinExistence type="predicted"/>
<protein>
    <submittedName>
        <fullName evidence="1">Uncharacterized protein</fullName>
    </submittedName>
</protein>
<accession>A0AAX4J603</accession>
<sequence length="60" mass="6718">MKLTDKQADLIRLIKERGFIRMDEAPRASASSLLRRGVIKLGPIYDKDNQAYIGEGLTLA</sequence>
<organism evidence="1 2">
    <name type="scientific">Vibrio phage vB_VpM-pA2SJ1</name>
    <dbReference type="NCBI Taxonomy" id="3095964"/>
    <lineage>
        <taxon>Viruses</taxon>
        <taxon>Duplodnaviria</taxon>
        <taxon>Heunggongvirae</taxon>
        <taxon>Uroviricota</taxon>
        <taxon>Caudoviricetes</taxon>
    </lineage>
</organism>